<keyword evidence="3" id="KW-1185">Reference proteome</keyword>
<gene>
    <name evidence="2" type="ORF">EDC91_10254</name>
</gene>
<evidence type="ECO:0000313" key="2">
    <source>
        <dbReference type="EMBL" id="TCN90142.1"/>
    </source>
</evidence>
<proteinExistence type="predicted"/>
<dbReference type="AlphaFoldDB" id="A0A4R2FGA7"/>
<accession>A0A4R2FGA7</accession>
<dbReference type="RefSeq" id="WP_133037574.1">
    <property type="nucleotide sequence ID" value="NZ_SLWF01000002.1"/>
</dbReference>
<keyword evidence="1" id="KW-0472">Membrane</keyword>
<protein>
    <recommendedName>
        <fullName evidence="4">Phospholipase D-like protein</fullName>
    </recommendedName>
</protein>
<feature type="transmembrane region" description="Helical" evidence="1">
    <location>
        <begin position="36"/>
        <end position="53"/>
    </location>
</feature>
<comment type="caution">
    <text evidence="2">The sequence shown here is derived from an EMBL/GenBank/DDBJ whole genome shotgun (WGS) entry which is preliminary data.</text>
</comment>
<organism evidence="2 3">
    <name type="scientific">Shewanella fodinae</name>
    <dbReference type="NCBI Taxonomy" id="552357"/>
    <lineage>
        <taxon>Bacteria</taxon>
        <taxon>Pseudomonadati</taxon>
        <taxon>Pseudomonadota</taxon>
        <taxon>Gammaproteobacteria</taxon>
        <taxon>Alteromonadales</taxon>
        <taxon>Shewanellaceae</taxon>
        <taxon>Shewanella</taxon>
    </lineage>
</organism>
<evidence type="ECO:0000313" key="3">
    <source>
        <dbReference type="Proteomes" id="UP000294832"/>
    </source>
</evidence>
<dbReference type="Proteomes" id="UP000294832">
    <property type="component" value="Unassembled WGS sequence"/>
</dbReference>
<dbReference type="EMBL" id="SLWF01000002">
    <property type="protein sequence ID" value="TCN90142.1"/>
    <property type="molecule type" value="Genomic_DNA"/>
</dbReference>
<name>A0A4R2FGA7_9GAMM</name>
<keyword evidence="1" id="KW-0812">Transmembrane</keyword>
<sequence length="65" mass="7443">MDIAILVGAAILVALNLLFAWRAYTSRLRLSFSRRYHWLMASLIFGPIGYYAVQGFIPSELFCEE</sequence>
<keyword evidence="1" id="KW-1133">Transmembrane helix</keyword>
<evidence type="ECO:0008006" key="4">
    <source>
        <dbReference type="Google" id="ProtNLM"/>
    </source>
</evidence>
<evidence type="ECO:0000256" key="1">
    <source>
        <dbReference type="SAM" id="Phobius"/>
    </source>
</evidence>
<reference evidence="2 3" key="1">
    <citation type="submission" date="2019-03" db="EMBL/GenBank/DDBJ databases">
        <title>Freshwater and sediment microbial communities from various areas in North America, analyzing microbe dynamics in response to fracking.</title>
        <authorList>
            <person name="Lamendella R."/>
        </authorList>
    </citation>
    <scope>NUCLEOTIDE SEQUENCE [LARGE SCALE GENOMIC DNA]</scope>
    <source>
        <strain evidence="2 3">74A</strain>
    </source>
</reference>
<dbReference type="OrthoDB" id="6271792at2"/>